<sequence>MSNADSDLCNKSVQEVIDLLMEIEDKSLPFEIVVWDLNGFNLDYSEARLVELFNTDGSPSRLEISISLTEEHEPHEEQPEPRVIDYCGQQMEIAPYEANHRPEAQACIIGGVPINPTLRPGFDSTPNEERDPLETSDWWDRPFIQAVSWADMASSYSAYLERTKNIPDYAPTPQVVFEAEQEERRENWHEHWPSGIRYDVRCLDGGAWDRSTNWGSYATLDEALAVARSGSDLQRSTHAE</sequence>
<name>A0A557RX19_9GAMM</name>
<comment type="caution">
    <text evidence="1">The sequence shown here is derived from an EMBL/GenBank/DDBJ whole genome shotgun (WGS) entry which is preliminary data.</text>
</comment>
<keyword evidence="2" id="KW-1185">Reference proteome</keyword>
<evidence type="ECO:0000313" key="2">
    <source>
        <dbReference type="Proteomes" id="UP000316649"/>
    </source>
</evidence>
<protein>
    <submittedName>
        <fullName evidence="1">Uncharacterized protein</fullName>
    </submittedName>
</protein>
<gene>
    <name evidence="1" type="ORF">FHP88_17605</name>
</gene>
<dbReference type="AlphaFoldDB" id="A0A557RX19"/>
<dbReference type="Proteomes" id="UP000316649">
    <property type="component" value="Unassembled WGS sequence"/>
</dbReference>
<dbReference type="EMBL" id="VMNH01000030">
    <property type="protein sequence ID" value="TVO69674.1"/>
    <property type="molecule type" value="Genomic_DNA"/>
</dbReference>
<evidence type="ECO:0000313" key="1">
    <source>
        <dbReference type="EMBL" id="TVO69674.1"/>
    </source>
</evidence>
<dbReference type="OrthoDB" id="8247306at2"/>
<organism evidence="1 2">
    <name type="scientific">Sedimenticola selenatireducens</name>
    <dbReference type="NCBI Taxonomy" id="191960"/>
    <lineage>
        <taxon>Bacteria</taxon>
        <taxon>Pseudomonadati</taxon>
        <taxon>Pseudomonadota</taxon>
        <taxon>Gammaproteobacteria</taxon>
        <taxon>Chromatiales</taxon>
        <taxon>Sedimenticolaceae</taxon>
        <taxon>Sedimenticola</taxon>
    </lineage>
</organism>
<dbReference type="RefSeq" id="WP_144360411.1">
    <property type="nucleotide sequence ID" value="NZ_VMNH01000030.1"/>
</dbReference>
<reference evidence="1 2" key="1">
    <citation type="submission" date="2019-07" db="EMBL/GenBank/DDBJ databases">
        <title>The pathways for chlorine oxyanion respiration interact through the shared metabolite chlorate.</title>
        <authorList>
            <person name="Barnum T.P."/>
            <person name="Cheng Y."/>
            <person name="Hill K.A."/>
            <person name="Lucas L.N."/>
            <person name="Carlson H.K."/>
            <person name="Coates J.D."/>
        </authorList>
    </citation>
    <scope>NUCLEOTIDE SEQUENCE [LARGE SCALE GENOMIC DNA]</scope>
    <source>
        <strain evidence="1 2">BK-1</strain>
    </source>
</reference>
<proteinExistence type="predicted"/>
<accession>A0A557RX19</accession>